<feature type="domain" description="SRR1-like" evidence="2">
    <location>
        <begin position="116"/>
        <end position="166"/>
    </location>
</feature>
<evidence type="ECO:0000313" key="3">
    <source>
        <dbReference type="EMBL" id="OKP09696.1"/>
    </source>
</evidence>
<gene>
    <name evidence="3" type="ORF">PENSUB_4967</name>
</gene>
<evidence type="ECO:0000259" key="2">
    <source>
        <dbReference type="Pfam" id="PF07985"/>
    </source>
</evidence>
<proteinExistence type="predicted"/>
<dbReference type="STRING" id="1316194.A0A1Q5UB51"/>
<accession>A0A1Q5UB51</accession>
<protein>
    <recommendedName>
        <fullName evidence="2">SRR1-like domain-containing protein</fullName>
    </recommendedName>
</protein>
<reference evidence="3 4" key="1">
    <citation type="submission" date="2016-10" db="EMBL/GenBank/DDBJ databases">
        <title>Genome sequence of the ascomycete fungus Penicillium subrubescens.</title>
        <authorList>
            <person name="De Vries R.P."/>
            <person name="Peng M."/>
            <person name="Dilokpimol A."/>
            <person name="Hilden K."/>
            <person name="Makela M.R."/>
            <person name="Grigoriev I."/>
            <person name="Riley R."/>
            <person name="Granchi Z."/>
        </authorList>
    </citation>
    <scope>NUCLEOTIDE SEQUENCE [LARGE SCALE GENOMIC DNA]</scope>
    <source>
        <strain evidence="3 4">CBS 132785</strain>
    </source>
</reference>
<dbReference type="EMBL" id="MNBE01000474">
    <property type="protein sequence ID" value="OKP09696.1"/>
    <property type="molecule type" value="Genomic_DNA"/>
</dbReference>
<feature type="compositionally biased region" description="Polar residues" evidence="1">
    <location>
        <begin position="44"/>
        <end position="65"/>
    </location>
</feature>
<name>A0A1Q5UB51_9EURO</name>
<evidence type="ECO:0000256" key="1">
    <source>
        <dbReference type="SAM" id="MobiDB-lite"/>
    </source>
</evidence>
<evidence type="ECO:0000313" key="4">
    <source>
        <dbReference type="Proteomes" id="UP000186955"/>
    </source>
</evidence>
<dbReference type="AlphaFoldDB" id="A0A1Q5UB51"/>
<keyword evidence="4" id="KW-1185">Reference proteome</keyword>
<organism evidence="3 4">
    <name type="scientific">Penicillium subrubescens</name>
    <dbReference type="NCBI Taxonomy" id="1316194"/>
    <lineage>
        <taxon>Eukaryota</taxon>
        <taxon>Fungi</taxon>
        <taxon>Dikarya</taxon>
        <taxon>Ascomycota</taxon>
        <taxon>Pezizomycotina</taxon>
        <taxon>Eurotiomycetes</taxon>
        <taxon>Eurotiomycetidae</taxon>
        <taxon>Eurotiales</taxon>
        <taxon>Aspergillaceae</taxon>
        <taxon>Penicillium</taxon>
    </lineage>
</organism>
<dbReference type="Proteomes" id="UP000186955">
    <property type="component" value="Unassembled WGS sequence"/>
</dbReference>
<dbReference type="PANTHER" id="PTHR42080:SF1">
    <property type="entry name" value="SRR1-LIKE DOMAIN-CONTAINING PROTEIN"/>
    <property type="match status" value="1"/>
</dbReference>
<feature type="region of interest" description="Disordered" evidence="1">
    <location>
        <begin position="1"/>
        <end position="65"/>
    </location>
</feature>
<comment type="caution">
    <text evidence="3">The sequence shown here is derived from an EMBL/GenBank/DDBJ whole genome shotgun (WGS) entry which is preliminary data.</text>
</comment>
<dbReference type="PANTHER" id="PTHR42080">
    <property type="entry name" value="SRR1 DOMAIN-CONTAINING PROTEIN"/>
    <property type="match status" value="1"/>
</dbReference>
<dbReference type="InterPro" id="IPR012942">
    <property type="entry name" value="SRR1-like"/>
</dbReference>
<dbReference type="Pfam" id="PF07985">
    <property type="entry name" value="SRR1"/>
    <property type="match status" value="1"/>
</dbReference>
<sequence>MPHTSRKNRPTASTQKRTQVTDDDGWTHVTSSNNVRRVLRGTRTKTSNEQDSNAQPIVQDSSETNAPEAELVLGPAEAPGRLTLEELQAQYQGYREKWITSETWTRLEAQLKERNVSVSASIDAVVCVGLGSPSGFLRGGWVDRRVVSMYQLAALESIAEWISTHWIAHQNAKQEEMEYQKMPCHAE</sequence>